<keyword evidence="5" id="KW-0472">Membrane</keyword>
<dbReference type="PROSITE" id="PS01355">
    <property type="entry name" value="HEMATOPO_REC_S_F1"/>
    <property type="match status" value="1"/>
</dbReference>
<keyword evidence="3" id="KW-0732">Signal</keyword>
<dbReference type="PANTHER" id="PTHR23037">
    <property type="entry name" value="CYTOKINE RECEPTOR"/>
    <property type="match status" value="1"/>
</dbReference>
<accession>A0ABS2XKJ7</accession>
<evidence type="ECO:0000313" key="10">
    <source>
        <dbReference type="EMBL" id="MBN3274521.1"/>
    </source>
</evidence>
<dbReference type="Gene3D" id="2.60.40.10">
    <property type="entry name" value="Immunoglobulins"/>
    <property type="match status" value="3"/>
</dbReference>
<dbReference type="SMART" id="SM00060">
    <property type="entry name" value="FN3"/>
    <property type="match status" value="2"/>
</dbReference>
<evidence type="ECO:0000256" key="6">
    <source>
        <dbReference type="ARBA" id="ARBA00023157"/>
    </source>
</evidence>
<feature type="non-terminal residue" evidence="10">
    <location>
        <position position="379"/>
    </location>
</feature>
<dbReference type="CDD" id="cd00063">
    <property type="entry name" value="FN3"/>
    <property type="match status" value="2"/>
</dbReference>
<evidence type="ECO:0000256" key="7">
    <source>
        <dbReference type="ARBA" id="ARBA00023170"/>
    </source>
</evidence>
<proteinExistence type="predicted"/>
<feature type="non-terminal residue" evidence="10">
    <location>
        <position position="1"/>
    </location>
</feature>
<evidence type="ECO:0000256" key="1">
    <source>
        <dbReference type="ARBA" id="ARBA00004479"/>
    </source>
</evidence>
<dbReference type="InterPro" id="IPR003961">
    <property type="entry name" value="FN3_dom"/>
</dbReference>
<comment type="caution">
    <text evidence="10">The sequence shown here is derived from an EMBL/GenBank/DDBJ whole genome shotgun (WGS) entry which is preliminary data.</text>
</comment>
<evidence type="ECO:0000256" key="8">
    <source>
        <dbReference type="ARBA" id="ARBA00023180"/>
    </source>
</evidence>
<dbReference type="EMBL" id="JAAWVQ010040697">
    <property type="protein sequence ID" value="MBN3274521.1"/>
    <property type="molecule type" value="Genomic_DNA"/>
</dbReference>
<evidence type="ECO:0000256" key="3">
    <source>
        <dbReference type="ARBA" id="ARBA00022729"/>
    </source>
</evidence>
<dbReference type="PANTHER" id="PTHR23037:SF22">
    <property type="entry name" value="CYTOKINE RECEPTOR COMMON SUBUNIT BETA"/>
    <property type="match status" value="1"/>
</dbReference>
<dbReference type="SUPFAM" id="SSF49265">
    <property type="entry name" value="Fibronectin type III"/>
    <property type="match status" value="3"/>
</dbReference>
<organism evidence="10 11">
    <name type="scientific">Polyodon spathula</name>
    <name type="common">North American paddlefish</name>
    <name type="synonym">Squalus spathula</name>
    <dbReference type="NCBI Taxonomy" id="7913"/>
    <lineage>
        <taxon>Eukaryota</taxon>
        <taxon>Metazoa</taxon>
        <taxon>Chordata</taxon>
        <taxon>Craniata</taxon>
        <taxon>Vertebrata</taxon>
        <taxon>Euteleostomi</taxon>
        <taxon>Actinopterygii</taxon>
        <taxon>Chondrostei</taxon>
        <taxon>Acipenseriformes</taxon>
        <taxon>Polyodontidae</taxon>
        <taxon>Polyodon</taxon>
    </lineage>
</organism>
<keyword evidence="4" id="KW-1133">Transmembrane helix</keyword>
<dbReference type="PROSITE" id="PS50853">
    <property type="entry name" value="FN3"/>
    <property type="match status" value="2"/>
</dbReference>
<keyword evidence="8" id="KW-0325">Glycoprotein</keyword>
<evidence type="ECO:0000256" key="2">
    <source>
        <dbReference type="ARBA" id="ARBA00022692"/>
    </source>
</evidence>
<evidence type="ECO:0000259" key="9">
    <source>
        <dbReference type="PROSITE" id="PS50853"/>
    </source>
</evidence>
<comment type="subcellular location">
    <subcellularLocation>
        <location evidence="1">Membrane</location>
        <topology evidence="1">Single-pass type I membrane protein</topology>
    </subcellularLocation>
</comment>
<keyword evidence="11" id="KW-1185">Reference proteome</keyword>
<sequence length="379" mass="42993">MGDELECKQTSPLENISASVIGWSCLENVTSFAVGKKEQYMFKPSVPIPVLNKSVNLSENVRPRPPRDLHANLSEEGNITLSWQTDYPPGNRLHGRLQYQISYKRAFQDWQSSELVLISEDVTQFAFGTSLLIAGSEYEARVRARLQGNGKWSEWSPLVDWKTARAEDANPQNLQCDSDGLQEVTCTWEVRRELAESLKFNLTYRDGSAGEEKVCSPEAVRSNPEEPVVLFQCKFPTTNFSEVLISVKPAEERKEIIASHNIKPWPPTNVSVQLVNKDFVLSWKAVPLKYSFIRTKTEIRYKPAEDAWEAAYVVEALQGASSHSLSAEKLRPSTRYTAEVRMTTVPTNCPICYKGLWSDWSQEVSWETQAGQRHPISDW</sequence>
<evidence type="ECO:0000256" key="4">
    <source>
        <dbReference type="ARBA" id="ARBA00022989"/>
    </source>
</evidence>
<dbReference type="InterPro" id="IPR036116">
    <property type="entry name" value="FN3_sf"/>
</dbReference>
<dbReference type="Pfam" id="PF00041">
    <property type="entry name" value="fn3"/>
    <property type="match status" value="1"/>
</dbReference>
<feature type="domain" description="Fibronectin type-III" evidence="9">
    <location>
        <begin position="266"/>
        <end position="371"/>
    </location>
</feature>
<reference evidence="10" key="1">
    <citation type="journal article" date="2021" name="Cell">
        <title>Tracing the genetic footprints of vertebrate landing in non-teleost ray-finned fishes.</title>
        <authorList>
            <person name="Bi X."/>
            <person name="Wang K."/>
            <person name="Yang L."/>
            <person name="Pan H."/>
            <person name="Jiang H."/>
            <person name="Wei Q."/>
            <person name="Fang M."/>
            <person name="Yu H."/>
            <person name="Zhu C."/>
            <person name="Cai Y."/>
            <person name="He Y."/>
            <person name="Gan X."/>
            <person name="Zeng H."/>
            <person name="Yu D."/>
            <person name="Zhu Y."/>
            <person name="Jiang H."/>
            <person name="Qiu Q."/>
            <person name="Yang H."/>
            <person name="Zhang Y.E."/>
            <person name="Wang W."/>
            <person name="Zhu M."/>
            <person name="He S."/>
            <person name="Zhang G."/>
        </authorList>
    </citation>
    <scope>NUCLEOTIDE SEQUENCE</scope>
    <source>
        <strain evidence="10">Pddl_001</strain>
    </source>
</reference>
<evidence type="ECO:0000313" key="11">
    <source>
        <dbReference type="Proteomes" id="UP001166093"/>
    </source>
</evidence>
<dbReference type="Proteomes" id="UP001166093">
    <property type="component" value="Unassembled WGS sequence"/>
</dbReference>
<gene>
    <name evidence="10" type="primary">Csf2rb</name>
    <name evidence="10" type="ORF">GTO93_0003338</name>
</gene>
<keyword evidence="6" id="KW-1015">Disulfide bond</keyword>
<dbReference type="InterPro" id="IPR015152">
    <property type="entry name" value="Growth/epo_recpt_lig-bind"/>
</dbReference>
<keyword evidence="7" id="KW-0675">Receptor</keyword>
<dbReference type="InterPro" id="IPR003531">
    <property type="entry name" value="Hempt_rcpt_S_F1_CS"/>
</dbReference>
<protein>
    <submittedName>
        <fullName evidence="10">IL3RB protein</fullName>
    </submittedName>
</protein>
<keyword evidence="2" id="KW-0812">Transmembrane</keyword>
<dbReference type="InterPro" id="IPR013783">
    <property type="entry name" value="Ig-like_fold"/>
</dbReference>
<evidence type="ECO:0000256" key="5">
    <source>
        <dbReference type="ARBA" id="ARBA00023136"/>
    </source>
</evidence>
<feature type="domain" description="Fibronectin type-III" evidence="9">
    <location>
        <begin position="65"/>
        <end position="166"/>
    </location>
</feature>
<dbReference type="Pfam" id="PF09067">
    <property type="entry name" value="EpoR_lig-bind"/>
    <property type="match status" value="1"/>
</dbReference>
<name>A0ABS2XKJ7_POLSP</name>